<dbReference type="EMBL" id="BLAL01000199">
    <property type="protein sequence ID" value="GES91278.1"/>
    <property type="molecule type" value="Genomic_DNA"/>
</dbReference>
<accession>A0A8H3QT65</accession>
<organism evidence="1 2">
    <name type="scientific">Rhizophagus clarus</name>
    <dbReference type="NCBI Taxonomy" id="94130"/>
    <lineage>
        <taxon>Eukaryota</taxon>
        <taxon>Fungi</taxon>
        <taxon>Fungi incertae sedis</taxon>
        <taxon>Mucoromycota</taxon>
        <taxon>Glomeromycotina</taxon>
        <taxon>Glomeromycetes</taxon>
        <taxon>Glomerales</taxon>
        <taxon>Glomeraceae</taxon>
        <taxon>Rhizophagus</taxon>
    </lineage>
</organism>
<reference evidence="1" key="1">
    <citation type="submission" date="2019-10" db="EMBL/GenBank/DDBJ databases">
        <title>Conservation and host-specific expression of non-tandemly repeated heterogenous ribosome RNA gene in arbuscular mycorrhizal fungi.</title>
        <authorList>
            <person name="Maeda T."/>
            <person name="Kobayashi Y."/>
            <person name="Nakagawa T."/>
            <person name="Ezawa T."/>
            <person name="Yamaguchi K."/>
            <person name="Bino T."/>
            <person name="Nishimoto Y."/>
            <person name="Shigenobu S."/>
            <person name="Kawaguchi M."/>
        </authorList>
    </citation>
    <scope>NUCLEOTIDE SEQUENCE</scope>
    <source>
        <strain evidence="1">HR1</strain>
    </source>
</reference>
<comment type="caution">
    <text evidence="1">The sequence shown here is derived from an EMBL/GenBank/DDBJ whole genome shotgun (WGS) entry which is preliminary data.</text>
</comment>
<proteinExistence type="predicted"/>
<dbReference type="Proteomes" id="UP000615446">
    <property type="component" value="Unassembled WGS sequence"/>
</dbReference>
<evidence type="ECO:0000313" key="1">
    <source>
        <dbReference type="EMBL" id="GES91278.1"/>
    </source>
</evidence>
<evidence type="ECO:0000313" key="2">
    <source>
        <dbReference type="Proteomes" id="UP000615446"/>
    </source>
</evidence>
<name>A0A8H3QT65_9GLOM</name>
<protein>
    <submittedName>
        <fullName evidence="1">Uncharacterized protein</fullName>
    </submittedName>
</protein>
<gene>
    <name evidence="1" type="ORF">RCL2_001810900</name>
</gene>
<sequence length="277" mass="32191">MNGSLLPAKWVTIQEKEFEDFLSSLEVSVWGLLGDNSINNEDYNIVYKQLNSNGPGTHLEDDGDFKEFINEYSDIYNHKKSMAVYITMKEITIKKRGKESDQKENEISDSESVDVEVIDDFKKIKTKTQKTSDLDDSQVKKTQIITELREKYASTSLIKGFTTIDEPLTYPIFGFDQKKSQHIQINPSESQVFYPPPYHSNHVYQYYAPNMYQNYTPTLVTTNTNDNNINNSYINVKENISIQEFFENLDKKFGDKVFSVYLKNFLDQCIEVQHIPE</sequence>
<dbReference type="OrthoDB" id="2371069at2759"/>
<dbReference type="AlphaFoldDB" id="A0A8H3QT65"/>